<feature type="region of interest" description="Disordered" evidence="1">
    <location>
        <begin position="1"/>
        <end position="51"/>
    </location>
</feature>
<feature type="region of interest" description="Disordered" evidence="1">
    <location>
        <begin position="437"/>
        <end position="469"/>
    </location>
</feature>
<keyword evidence="3" id="KW-1185">Reference proteome</keyword>
<feature type="compositionally biased region" description="Basic and acidic residues" evidence="1">
    <location>
        <begin position="504"/>
        <end position="515"/>
    </location>
</feature>
<feature type="compositionally biased region" description="Basic and acidic residues" evidence="1">
    <location>
        <begin position="552"/>
        <end position="561"/>
    </location>
</feature>
<organism evidence="2 3">
    <name type="scientific">Dothistroma septosporum (strain NZE10 / CBS 128990)</name>
    <name type="common">Red band needle blight fungus</name>
    <name type="synonym">Mycosphaerella pini</name>
    <dbReference type="NCBI Taxonomy" id="675120"/>
    <lineage>
        <taxon>Eukaryota</taxon>
        <taxon>Fungi</taxon>
        <taxon>Dikarya</taxon>
        <taxon>Ascomycota</taxon>
        <taxon>Pezizomycotina</taxon>
        <taxon>Dothideomycetes</taxon>
        <taxon>Dothideomycetidae</taxon>
        <taxon>Mycosphaerellales</taxon>
        <taxon>Mycosphaerellaceae</taxon>
        <taxon>Dothistroma</taxon>
    </lineage>
</organism>
<reference evidence="2 3" key="2">
    <citation type="journal article" date="2012" name="PLoS Pathog.">
        <title>Diverse lifestyles and strategies of plant pathogenesis encoded in the genomes of eighteen Dothideomycetes fungi.</title>
        <authorList>
            <person name="Ohm R.A."/>
            <person name="Feau N."/>
            <person name="Henrissat B."/>
            <person name="Schoch C.L."/>
            <person name="Horwitz B.A."/>
            <person name="Barry K.W."/>
            <person name="Condon B.J."/>
            <person name="Copeland A.C."/>
            <person name="Dhillon B."/>
            <person name="Glaser F."/>
            <person name="Hesse C.N."/>
            <person name="Kosti I."/>
            <person name="LaButti K."/>
            <person name="Lindquist E.A."/>
            <person name="Lucas S."/>
            <person name="Salamov A.A."/>
            <person name="Bradshaw R.E."/>
            <person name="Ciuffetti L."/>
            <person name="Hamelin R.C."/>
            <person name="Kema G.H.J."/>
            <person name="Lawrence C."/>
            <person name="Scott J.A."/>
            <person name="Spatafora J.W."/>
            <person name="Turgeon B.G."/>
            <person name="de Wit P.J.G.M."/>
            <person name="Zhong S."/>
            <person name="Goodwin S.B."/>
            <person name="Grigoriev I.V."/>
        </authorList>
    </citation>
    <scope>NUCLEOTIDE SEQUENCE [LARGE SCALE GENOMIC DNA]</scope>
    <source>
        <strain evidence="3">NZE10 / CBS 128990</strain>
    </source>
</reference>
<feature type="compositionally biased region" description="Polar residues" evidence="1">
    <location>
        <begin position="529"/>
        <end position="541"/>
    </location>
</feature>
<evidence type="ECO:0000256" key="1">
    <source>
        <dbReference type="SAM" id="MobiDB-lite"/>
    </source>
</evidence>
<reference evidence="3" key="1">
    <citation type="journal article" date="2012" name="PLoS Genet.">
        <title>The genomes of the fungal plant pathogens Cladosporium fulvum and Dothistroma septosporum reveal adaptation to different hosts and lifestyles but also signatures of common ancestry.</title>
        <authorList>
            <person name="de Wit P.J.G.M."/>
            <person name="van der Burgt A."/>
            <person name="Oekmen B."/>
            <person name="Stergiopoulos I."/>
            <person name="Abd-Elsalam K.A."/>
            <person name="Aerts A.L."/>
            <person name="Bahkali A.H."/>
            <person name="Beenen H.G."/>
            <person name="Chettri P."/>
            <person name="Cox M.P."/>
            <person name="Datema E."/>
            <person name="de Vries R.P."/>
            <person name="Dhillon B."/>
            <person name="Ganley A.R."/>
            <person name="Griffiths S.A."/>
            <person name="Guo Y."/>
            <person name="Hamelin R.C."/>
            <person name="Henrissat B."/>
            <person name="Kabir M.S."/>
            <person name="Jashni M.K."/>
            <person name="Kema G."/>
            <person name="Klaubauf S."/>
            <person name="Lapidus A."/>
            <person name="Levasseur A."/>
            <person name="Lindquist E."/>
            <person name="Mehrabi R."/>
            <person name="Ohm R.A."/>
            <person name="Owen T.J."/>
            <person name="Salamov A."/>
            <person name="Schwelm A."/>
            <person name="Schijlen E."/>
            <person name="Sun H."/>
            <person name="van den Burg H.A."/>
            <person name="van Ham R.C.H.J."/>
            <person name="Zhang S."/>
            <person name="Goodwin S.B."/>
            <person name="Grigoriev I.V."/>
            <person name="Collemare J."/>
            <person name="Bradshaw R.E."/>
        </authorList>
    </citation>
    <scope>NUCLEOTIDE SEQUENCE [LARGE SCALE GENOMIC DNA]</scope>
    <source>
        <strain evidence="3">NZE10 / CBS 128990</strain>
    </source>
</reference>
<protein>
    <submittedName>
        <fullName evidence="2">Uncharacterized protein</fullName>
    </submittedName>
</protein>
<feature type="compositionally biased region" description="Basic and acidic residues" evidence="1">
    <location>
        <begin position="571"/>
        <end position="580"/>
    </location>
</feature>
<dbReference type="HOGENOM" id="CLU_470107_0_0_1"/>
<dbReference type="AlphaFoldDB" id="N1PSG4"/>
<evidence type="ECO:0000313" key="3">
    <source>
        <dbReference type="Proteomes" id="UP000016933"/>
    </source>
</evidence>
<name>N1PSG4_DOTSN</name>
<sequence length="580" mass="63863">MSGSQGNPEFAGLGRCWRASDPQYRNNTISSPSDSSHTSSDHDMGDFSTVGPEHLLSQLDVGNSISSVQVEQFGWRGRAVVAKDAVLEHSDRSEQGRRLVPTAGTVVMRYKTSAGDDVEQVQKEIERLKGLGVRFARIPAELRLQIQEELAWSGGKKIKAGLANIPETILPGSEDVIAMSNRFEADMVDYQHGYYVPKSFGVAMVALTSHKSSNSFAHKVAELTVGKTFFWEVAAGRTGIEASLAMGHQLLNMPKSFSKNIARVIIALPASYNQASVIGGLGVLAEVQRMGARPSRLASDADFKNGDMLLHASLLDKNGLIIGRLQVGHSYQVDVSDLADCVFNYRKPMMIPIESQKNHWFALAIFNDGRARGDAKDWSMAEKKVAFVSWEKNRPLRPLGIRNPVFHTCMAGLNDILHYAIAPEEITDAPREQYSATARARGVGRRSLKRKRGAVMSKVSGEHDPDQLESSQLWWRKFSDKKQDADTHSGKKNQVEKIVHAAGEHQDGDQPESHQPEGGGKLVKDVSQTEDGNSGDQLEQSEQTKHIGKLAEAVDDHEKGQFEWSAKARRGQSDVKDVMK</sequence>
<dbReference type="EMBL" id="KB446538">
    <property type="protein sequence ID" value="EME45873.1"/>
    <property type="molecule type" value="Genomic_DNA"/>
</dbReference>
<proteinExistence type="predicted"/>
<feature type="compositionally biased region" description="Basic residues" evidence="1">
    <location>
        <begin position="442"/>
        <end position="453"/>
    </location>
</feature>
<gene>
    <name evidence="2" type="ORF">DOTSEDRAFT_71537</name>
</gene>
<evidence type="ECO:0000313" key="2">
    <source>
        <dbReference type="EMBL" id="EME45873.1"/>
    </source>
</evidence>
<feature type="region of interest" description="Disordered" evidence="1">
    <location>
        <begin position="504"/>
        <end position="580"/>
    </location>
</feature>
<accession>N1PSG4</accession>
<dbReference type="Proteomes" id="UP000016933">
    <property type="component" value="Unassembled WGS sequence"/>
</dbReference>